<evidence type="ECO:0000313" key="3">
    <source>
        <dbReference type="Proteomes" id="UP000281677"/>
    </source>
</evidence>
<protein>
    <submittedName>
        <fullName evidence="2">Uncharacterized protein</fullName>
    </submittedName>
</protein>
<evidence type="ECO:0000256" key="1">
    <source>
        <dbReference type="SAM" id="MobiDB-lite"/>
    </source>
</evidence>
<dbReference type="AlphaFoldDB" id="A0A3M7IXZ9"/>
<gene>
    <name evidence="2" type="ORF">D0859_05656</name>
</gene>
<proteinExistence type="predicted"/>
<feature type="compositionally biased region" description="Low complexity" evidence="1">
    <location>
        <begin position="168"/>
        <end position="180"/>
    </location>
</feature>
<reference evidence="2 3" key="1">
    <citation type="journal article" date="2018" name="BMC Genomics">
        <title>Genomic evidence for intraspecific hybridization in a clonal and extremely halotolerant yeast.</title>
        <authorList>
            <person name="Gostincar C."/>
            <person name="Stajich J.E."/>
            <person name="Zupancic J."/>
            <person name="Zalar P."/>
            <person name="Gunde-Cimerman N."/>
        </authorList>
    </citation>
    <scope>NUCLEOTIDE SEQUENCE [LARGE SCALE GENOMIC DNA]</scope>
    <source>
        <strain evidence="2 3">EXF-120</strain>
    </source>
</reference>
<dbReference type="EMBL" id="QWIT01000137">
    <property type="protein sequence ID" value="RMZ30243.1"/>
    <property type="molecule type" value="Genomic_DNA"/>
</dbReference>
<dbReference type="SUPFAM" id="SSF53335">
    <property type="entry name" value="S-adenosyl-L-methionine-dependent methyltransferases"/>
    <property type="match status" value="1"/>
</dbReference>
<feature type="region of interest" description="Disordered" evidence="1">
    <location>
        <begin position="160"/>
        <end position="180"/>
    </location>
</feature>
<dbReference type="InterPro" id="IPR029063">
    <property type="entry name" value="SAM-dependent_MTases_sf"/>
</dbReference>
<feature type="region of interest" description="Disordered" evidence="1">
    <location>
        <begin position="1"/>
        <end position="30"/>
    </location>
</feature>
<comment type="caution">
    <text evidence="2">The sequence shown here is derived from an EMBL/GenBank/DDBJ whole genome shotgun (WGS) entry which is preliminary data.</text>
</comment>
<dbReference type="Proteomes" id="UP000281677">
    <property type="component" value="Unassembled WGS sequence"/>
</dbReference>
<accession>A0A3M7IXZ9</accession>
<dbReference type="OrthoDB" id="2151982at2759"/>
<dbReference type="VEuPathDB" id="FungiDB:BTJ68_05335"/>
<name>A0A3M7IXZ9_HORWE</name>
<evidence type="ECO:0000313" key="2">
    <source>
        <dbReference type="EMBL" id="RMZ30243.1"/>
    </source>
</evidence>
<sequence length="257" mass="27743">MTAFPNELPDADEGFSNTVSTASSSSSSSPANLMHLYDQLCTSPKHFADCCVGISQPLLATLASRLPRSPALILSIGSGSGLLEAMLLKHSEKPLDLFGVEVSSCVNKHLPPDRLAKVPSTTSLHSDAMLASSLMFVYPRMPALITAYLDAAKPSMPSLLNPHPLRASTTPKQSLPQQPPKLSSAHIDLWEHAALLYHHFEWQTAIETFQHLFHTIPVSAPEARTRCLLNVGIIQARLGDYALAAQTLEDAARTDGD</sequence>
<organism evidence="2 3">
    <name type="scientific">Hortaea werneckii</name>
    <name type="common">Black yeast</name>
    <name type="synonym">Cladosporium werneckii</name>
    <dbReference type="NCBI Taxonomy" id="91943"/>
    <lineage>
        <taxon>Eukaryota</taxon>
        <taxon>Fungi</taxon>
        <taxon>Dikarya</taxon>
        <taxon>Ascomycota</taxon>
        <taxon>Pezizomycotina</taxon>
        <taxon>Dothideomycetes</taxon>
        <taxon>Dothideomycetidae</taxon>
        <taxon>Mycosphaerellales</taxon>
        <taxon>Teratosphaeriaceae</taxon>
        <taxon>Hortaea</taxon>
    </lineage>
</organism>